<evidence type="ECO:0000256" key="6">
    <source>
        <dbReference type="PROSITE-ProRule" id="PRU00235"/>
    </source>
</evidence>
<dbReference type="Gene3D" id="2.130.10.30">
    <property type="entry name" value="Regulator of chromosome condensation 1/beta-lactamase-inhibitor protein II"/>
    <property type="match status" value="2"/>
</dbReference>
<proteinExistence type="predicted"/>
<keyword evidence="4" id="KW-0862">Zinc</keyword>
<dbReference type="InterPro" id="IPR013083">
    <property type="entry name" value="Znf_RING/FYVE/PHD"/>
</dbReference>
<dbReference type="Proteomes" id="UP000567179">
    <property type="component" value="Unassembled WGS sequence"/>
</dbReference>
<feature type="region of interest" description="Disordered" evidence="7">
    <location>
        <begin position="784"/>
        <end position="816"/>
    </location>
</feature>
<dbReference type="SMART" id="SM00249">
    <property type="entry name" value="PHD"/>
    <property type="match status" value="1"/>
</dbReference>
<dbReference type="PROSITE" id="PS50012">
    <property type="entry name" value="RCC1_3"/>
    <property type="match status" value="4"/>
</dbReference>
<dbReference type="GO" id="GO:0008270">
    <property type="term" value="F:zinc ion binding"/>
    <property type="evidence" value="ECO:0007669"/>
    <property type="project" value="UniProtKB-KW"/>
</dbReference>
<feature type="region of interest" description="Disordered" evidence="7">
    <location>
        <begin position="1"/>
        <end position="28"/>
    </location>
</feature>
<gene>
    <name evidence="9" type="ORF">D9619_006834</name>
</gene>
<feature type="repeat" description="RCC1" evidence="6">
    <location>
        <begin position="1591"/>
        <end position="1645"/>
    </location>
</feature>
<evidence type="ECO:0000313" key="9">
    <source>
        <dbReference type="EMBL" id="KAF5316310.1"/>
    </source>
</evidence>
<accession>A0A8H5B3X4</accession>
<dbReference type="EMBL" id="JAACJJ010000042">
    <property type="protein sequence ID" value="KAF5316310.1"/>
    <property type="molecule type" value="Genomic_DNA"/>
</dbReference>
<name>A0A8H5B3X4_9AGAR</name>
<evidence type="ECO:0000313" key="10">
    <source>
        <dbReference type="Proteomes" id="UP000567179"/>
    </source>
</evidence>
<feature type="repeat" description="RCC1" evidence="6">
    <location>
        <begin position="1479"/>
        <end position="1534"/>
    </location>
</feature>
<dbReference type="InterPro" id="IPR000408">
    <property type="entry name" value="Reg_chr_condens"/>
</dbReference>
<evidence type="ECO:0000259" key="8">
    <source>
        <dbReference type="PROSITE" id="PS50016"/>
    </source>
</evidence>
<dbReference type="Pfam" id="PF25390">
    <property type="entry name" value="WD40_RLD"/>
    <property type="match status" value="1"/>
</dbReference>
<protein>
    <recommendedName>
        <fullName evidence="8">PHD-type domain-containing protein</fullName>
    </recommendedName>
</protein>
<feature type="compositionally biased region" description="Basic and acidic residues" evidence="7">
    <location>
        <begin position="1080"/>
        <end position="1091"/>
    </location>
</feature>
<dbReference type="PANTHER" id="PTHR46207">
    <property type="entry name" value="PROTEIN RCC2"/>
    <property type="match status" value="1"/>
</dbReference>
<dbReference type="InterPro" id="IPR028641">
    <property type="entry name" value="RCC2"/>
</dbReference>
<evidence type="ECO:0000256" key="1">
    <source>
        <dbReference type="ARBA" id="ARBA00022723"/>
    </source>
</evidence>
<feature type="compositionally biased region" description="Basic and acidic residues" evidence="7">
    <location>
        <begin position="133"/>
        <end position="143"/>
    </location>
</feature>
<dbReference type="PROSITE" id="PS00626">
    <property type="entry name" value="RCC1_2"/>
    <property type="match status" value="2"/>
</dbReference>
<sequence length="1892" mass="205689">MSEKKVEQDEVGRGLGAGDTDGHDRPEQDGAISLLADAFMMNRPLPTTLTSKLESTYLALLSSFCGWNTWLLDIKSLKNLAKQPGRNLMLPTPMGRPRKNPVPPGDSASAVIIEGKGSHVEETPPTKGRKKRVATDRPSEGSQRKRAKVEATLNELPRAKKVVVKVAAKTTRTRSAIVVPKWKVIINSVRVPESTTEKATSFTKTLSPRIWTGSREELLALLPELAGTKCFNGISWYKFPAPMVVLDDTNRCFEIERQEAQPLCLDLVTTRSFVSPIPTMPAQLTKDPAAVASSSNPGVTSGVILPSKVKAPMIRKAPRYRAPKLLAGSNITAKVEYVPAASLSPMEPPSTHISSPVTTSAPPAAVYAPIPQLTLPVAPDVNNAAAMPPASPINLPASSDEGPISGHGSRLLPRTWNQVTKLEEMMDNARQISSMYRPSRAVTTPAASWDGPSHPSNVFPYRLSVQSTGNTPQASSSKLTLDDVYLPGGSSQSSYSMPPNAPSVSAHEFLMVDHAPATMAMQMYHAHLNPNPSASFDPPSPQPDISTKAASVRMPIMKDETSNNVNLASEGAMPSDSQQAAAPQHGSGPIVLRETMNRMDSAPMASGVVPTVRPEQTSVPVMIDDMATEMNLLTANDMSPLPKAESGATAKTEAHDATTLDDFIPPQLPDEIAALVDAYVFGRPLSVMISRDRLKESWGVEVKKEFGYVMLGFFKILGLQEIRVKGDNIKASKLANGLCAGQVQWRFHLEWAPGGEEIILPSHPKGSFDWPWWNEEVKDATPSAAFETSVSSEAETQETSPNDGAQTDEPEIRYPTTPRYRQARIANHEYKFRHCLLSDAYDSVVPEQVLAPFGRQHSDRVLPRGWLCTKCEIFKSRRPVNLLQDEPAPTDPYYYDLYWIRDPQERLPLNYPRNTYPTGTKVSRTNWKDGTQTFGYYINENSNVYIKHIFLGNVAELQKPMSNLMDQVQLTVPLLRPMVDNNPYFFYTAKCPKSNTTPTKKPWDGVPDCINDAKKQVVDRTSWFAEIPEKNIWVEHIKIVAWITEGSKRGNEVIRAKKQCAILLAMGCTTLITVTPQSLEKNKTPGRKSDPQENPLEDVESGWVAVGGTVDDEPGGSAEDVDNPLEPAIIKKRRGPPKKKDRPSFTLSLYHGDMVVFYGDDFEYQLIKSEPSVLVQEGRDFIHVDLPRTVGALLEKGAKRAKQGQTSKRALRSQLSKSLMATNETQSATKDNWGRVLICGGTDWPKLGKKERPGATPDILPELQNPDLLEPHLLRSLLNVKSVSVHTSCTGCHFVVIDIEGNAWLFGRNGFSCLGVQGPEYISENAPRLVRATDLGAAAGTTFVHAACGRNHTLLVGSDGTVWAAGQNNLGQCGQNVCPEISRFTAVNVTRGGNKENIVKASAGVTFSIVLSESGKVFSFGSAEKGQLGNGTTGERITTGNKTSYDIETVPVYVRELDGKKIVDIASGQQHTIAIDEAGVIYVWGYNGYCRLGLGNQVDVLKPKVVPQFSGPNDNSTASAIASGPTSSVVVDKQGMFYIAGKKYQLPPLGSSGSPHSTFRFIQDIMGCKVLIARSGGVTHWLVTPDDDGSPMTVCWGQNANNGELGLGAEERKSASKPTRNLPLVGVDVIDIAAGQNTTLLIARPADKFAEMPRHPEEVNPPPMCVCNKDYGEDDSPLECDKCDAPWHLKCLDPPLDGVPDGEWFCPDCIDEPGAPVGRWAVSKEKKGNAKKRALSPSGDGDGGDANGKRKAASKAKTTLHQPLRHDEANLCKLSTKTPYSVSSSRLDLGRRSSRYTLSHQPMCVSYVLKALPTSTKPSFFNTRSDAAFRGSTSALIFSIRVTLEGDAASSPVMLSAGISCSGVGDIVGHTCSAHVCFKIAVRASYAYPFPQ</sequence>
<dbReference type="SUPFAM" id="SSF50985">
    <property type="entry name" value="RCC1/BLIP-II"/>
    <property type="match status" value="1"/>
</dbReference>
<feature type="region of interest" description="Disordered" evidence="7">
    <location>
        <begin position="1724"/>
        <end position="1761"/>
    </location>
</feature>
<dbReference type="GO" id="GO:0031267">
    <property type="term" value="F:small GTPase binding"/>
    <property type="evidence" value="ECO:0007669"/>
    <property type="project" value="TreeGrafter"/>
</dbReference>
<feature type="region of interest" description="Disordered" evidence="7">
    <location>
        <begin position="113"/>
        <end position="146"/>
    </location>
</feature>
<evidence type="ECO:0000256" key="3">
    <source>
        <dbReference type="ARBA" id="ARBA00022771"/>
    </source>
</evidence>
<dbReference type="InterPro" id="IPR019786">
    <property type="entry name" value="Zinc_finger_PHD-type_CS"/>
</dbReference>
<dbReference type="SUPFAM" id="SSF57903">
    <property type="entry name" value="FYVE/PHD zinc finger"/>
    <property type="match status" value="1"/>
</dbReference>
<dbReference type="GO" id="GO:0016020">
    <property type="term" value="C:membrane"/>
    <property type="evidence" value="ECO:0007669"/>
    <property type="project" value="TreeGrafter"/>
</dbReference>
<evidence type="ECO:0000256" key="5">
    <source>
        <dbReference type="PROSITE-ProRule" id="PRU00146"/>
    </source>
</evidence>
<keyword evidence="1" id="KW-0479">Metal-binding</keyword>
<feature type="compositionally biased region" description="Polar residues" evidence="7">
    <location>
        <begin position="786"/>
        <end position="805"/>
    </location>
</feature>
<evidence type="ECO:0000256" key="2">
    <source>
        <dbReference type="ARBA" id="ARBA00022737"/>
    </source>
</evidence>
<evidence type="ECO:0000256" key="7">
    <source>
        <dbReference type="SAM" id="MobiDB-lite"/>
    </source>
</evidence>
<feature type="repeat" description="RCC1" evidence="6">
    <location>
        <begin position="1301"/>
        <end position="1359"/>
    </location>
</feature>
<dbReference type="InterPro" id="IPR011011">
    <property type="entry name" value="Znf_FYVE_PHD"/>
</dbReference>
<feature type="region of interest" description="Disordered" evidence="7">
    <location>
        <begin position="1078"/>
        <end position="1099"/>
    </location>
</feature>
<feature type="domain" description="PHD-type" evidence="8">
    <location>
        <begin position="1662"/>
        <end position="1712"/>
    </location>
</feature>
<keyword evidence="2" id="KW-0677">Repeat</keyword>
<reference evidence="9 10" key="1">
    <citation type="journal article" date="2020" name="ISME J.">
        <title>Uncovering the hidden diversity of litter-decomposition mechanisms in mushroom-forming fungi.</title>
        <authorList>
            <person name="Floudas D."/>
            <person name="Bentzer J."/>
            <person name="Ahren D."/>
            <person name="Johansson T."/>
            <person name="Persson P."/>
            <person name="Tunlid A."/>
        </authorList>
    </citation>
    <scope>NUCLEOTIDE SEQUENCE [LARGE SCALE GENOMIC DNA]</scope>
    <source>
        <strain evidence="9 10">CBS 101986</strain>
    </source>
</reference>
<organism evidence="9 10">
    <name type="scientific">Psilocybe cf. subviscida</name>
    <dbReference type="NCBI Taxonomy" id="2480587"/>
    <lineage>
        <taxon>Eukaryota</taxon>
        <taxon>Fungi</taxon>
        <taxon>Dikarya</taxon>
        <taxon>Basidiomycota</taxon>
        <taxon>Agaricomycotina</taxon>
        <taxon>Agaricomycetes</taxon>
        <taxon>Agaricomycetidae</taxon>
        <taxon>Agaricales</taxon>
        <taxon>Agaricineae</taxon>
        <taxon>Strophariaceae</taxon>
        <taxon>Psilocybe</taxon>
    </lineage>
</organism>
<dbReference type="InterPro" id="IPR058923">
    <property type="entry name" value="RCC1-like_dom"/>
</dbReference>
<feature type="compositionally biased region" description="Basic and acidic residues" evidence="7">
    <location>
        <begin position="1"/>
        <end position="12"/>
    </location>
</feature>
<evidence type="ECO:0000256" key="4">
    <source>
        <dbReference type="ARBA" id="ARBA00022833"/>
    </source>
</evidence>
<comment type="caution">
    <text evidence="9">The sequence shown here is derived from an EMBL/GenBank/DDBJ whole genome shotgun (WGS) entry which is preliminary data.</text>
</comment>
<dbReference type="InterPro" id="IPR019787">
    <property type="entry name" value="Znf_PHD-finger"/>
</dbReference>
<keyword evidence="3 5" id="KW-0863">Zinc-finger</keyword>
<dbReference type="InterPro" id="IPR001965">
    <property type="entry name" value="Znf_PHD"/>
</dbReference>
<keyword evidence="10" id="KW-1185">Reference proteome</keyword>
<dbReference type="Pfam" id="PF00628">
    <property type="entry name" value="PHD"/>
    <property type="match status" value="1"/>
</dbReference>
<dbReference type="OrthoDB" id="5370059at2759"/>
<dbReference type="InterPro" id="IPR009091">
    <property type="entry name" value="RCC1/BLIP-II"/>
</dbReference>
<feature type="repeat" description="RCC1" evidence="6">
    <location>
        <begin position="1415"/>
        <end position="1478"/>
    </location>
</feature>
<dbReference type="PANTHER" id="PTHR46207:SF1">
    <property type="entry name" value="PROTEIN RCC2"/>
    <property type="match status" value="1"/>
</dbReference>
<dbReference type="PROSITE" id="PS50016">
    <property type="entry name" value="ZF_PHD_2"/>
    <property type="match status" value="1"/>
</dbReference>
<dbReference type="PROSITE" id="PS01359">
    <property type="entry name" value="ZF_PHD_1"/>
    <property type="match status" value="1"/>
</dbReference>
<dbReference type="Gene3D" id="3.30.40.10">
    <property type="entry name" value="Zinc/RING finger domain, C3HC4 (zinc finger)"/>
    <property type="match status" value="1"/>
</dbReference>